<dbReference type="InterPro" id="IPR015819">
    <property type="entry name" value="Lipid_transp_b-sht_shell"/>
</dbReference>
<dbReference type="SUPFAM" id="SSF56968">
    <property type="entry name" value="Lipovitellin-phosvitin complex, beta-sheet shell regions"/>
    <property type="match status" value="2"/>
</dbReference>
<dbReference type="InterPro" id="IPR011030">
    <property type="entry name" value="Lipovitellin_superhlx_dom"/>
</dbReference>
<evidence type="ECO:0000256" key="2">
    <source>
        <dbReference type="PROSITE-ProRule" id="PRU00557"/>
    </source>
</evidence>
<dbReference type="Proteomes" id="UP001497644">
    <property type="component" value="Chromosome 1"/>
</dbReference>
<dbReference type="Gene3D" id="2.30.230.10">
    <property type="entry name" value="Lipovitellin, beta-sheet shell regions, chain A"/>
    <property type="match status" value="1"/>
</dbReference>
<reference evidence="4 5" key="1">
    <citation type="submission" date="2024-04" db="EMBL/GenBank/DDBJ databases">
        <authorList>
            <consortium name="Molecular Ecology Group"/>
        </authorList>
    </citation>
    <scope>NUCLEOTIDE SEQUENCE [LARGE SCALE GENOMIC DNA]</scope>
</reference>
<keyword evidence="1" id="KW-0732">Signal</keyword>
<evidence type="ECO:0000256" key="1">
    <source>
        <dbReference type="ARBA" id="ARBA00022729"/>
    </source>
</evidence>
<dbReference type="InterPro" id="IPR015255">
    <property type="entry name" value="Vitellinogen_open_b-sht"/>
</dbReference>
<name>A0AAV2N0J3_9HYME</name>
<dbReference type="InterPro" id="IPR001747">
    <property type="entry name" value="Vitellogenin_N"/>
</dbReference>
<organism evidence="4 5">
    <name type="scientific">Lasius platythorax</name>
    <dbReference type="NCBI Taxonomy" id="488582"/>
    <lineage>
        <taxon>Eukaryota</taxon>
        <taxon>Metazoa</taxon>
        <taxon>Ecdysozoa</taxon>
        <taxon>Arthropoda</taxon>
        <taxon>Hexapoda</taxon>
        <taxon>Insecta</taxon>
        <taxon>Pterygota</taxon>
        <taxon>Neoptera</taxon>
        <taxon>Endopterygota</taxon>
        <taxon>Hymenoptera</taxon>
        <taxon>Apocrita</taxon>
        <taxon>Aculeata</taxon>
        <taxon>Formicoidea</taxon>
        <taxon>Formicidae</taxon>
        <taxon>Formicinae</taxon>
        <taxon>Lasius</taxon>
        <taxon>Lasius</taxon>
    </lineage>
</organism>
<dbReference type="EMBL" id="OZ034824">
    <property type="protein sequence ID" value="CAL1673139.1"/>
    <property type="molecule type" value="Genomic_DNA"/>
</dbReference>
<comment type="caution">
    <text evidence="2">Lacks conserved residue(s) required for the propagation of feature annotation.</text>
</comment>
<accession>A0AAV2N0J3</accession>
<feature type="domain" description="Vitellogenin" evidence="3">
    <location>
        <begin position="36"/>
        <end position="670"/>
    </location>
</feature>
<dbReference type="SMART" id="SM01169">
    <property type="entry name" value="DUF1943"/>
    <property type="match status" value="1"/>
</dbReference>
<dbReference type="SMART" id="SM00638">
    <property type="entry name" value="LPD_N"/>
    <property type="match status" value="1"/>
</dbReference>
<dbReference type="PANTHER" id="PTHR23345:SF33">
    <property type="entry name" value="CROSSVEINLESS D"/>
    <property type="match status" value="1"/>
</dbReference>
<evidence type="ECO:0000259" key="3">
    <source>
        <dbReference type="PROSITE" id="PS51211"/>
    </source>
</evidence>
<proteinExistence type="predicted"/>
<dbReference type="PROSITE" id="PS51211">
    <property type="entry name" value="VITELLOGENIN"/>
    <property type="match status" value="1"/>
</dbReference>
<gene>
    <name evidence="4" type="ORF">LPLAT_LOCUS94</name>
</gene>
<evidence type="ECO:0000313" key="5">
    <source>
        <dbReference type="Proteomes" id="UP001497644"/>
    </source>
</evidence>
<sequence length="1420" mass="161847">MGFTDPNLISRLEQGIGRTLFIFLLLSNGNVAQSLFRSGKEYIYSYNATSSTGVLVPSNAASSWNLNGKLVIQAEDDFVTVQLQSLRTKMWNGNVKEPSENIDIYDNAVELLRPFRVSYNKGLIENFSVETEPVWATNIKRSIAGILQLDLPNLEKEVAFHSSEINHYGKCNIDYVVSLEGDTQRLIRKSLDPRLCTGHPYRNWSNVPKVQCTDEDQNPVLKSSERLYKVKTNGHIRDILFVNTSGGIYVQPFQSMGEAHYHFVQQTIELSSVKDITNKIDTNNLRTTILQHELPEADLTQGRGTPGKNFIFKSISRLLDRLSYRLENPGLDTEIHNLHNTTISVLLYYLDMLDRVDLEKAYNRISGTSYKEETIRNMFLEALPQVGSRESALFILDLIQGNKVSDVSAIQLLMRLPFHLRRSDAQLLVSLQPLLTLPSKISAEVQNTAILTYGTLIYKTCLVHCPYEMLDDYVRLYLDQFTESTQYEQKMVWLEGLANIQLGRVVEFLEPIASGSNAELRHFRALAAWASSPTAPLRPDVIYRMYWPILVNRTEHLEMRIAALTLLVVSNPTPSRLISLYWYMQSEPNQHLYNYFYTMLKSMERTTYPCYKRIGRIAAQFSRVLRKPSNSEYLITGNYLVDYQDSSRRFGTMLHGAVIANPSTNIPEVIYVTLNNYGSGTYINQLSLYIKAEGVFHSLATSFDNPTNIKDILREFKLDERKKDSVHLEVIARIQEKTVLCVHWNETRIVEGLKYLSSLWNDLYYLYYNMEFHVNQQRINVPLTIESVQATDLGTNVRLAMTATSLFSMRGNFTRDFPTRNNHFILRTSVHGIETIENYNPLVDLWHGAERVQSLHGYLPINITMGLEERPYISYNTLGEHLKTGITAHVKTLTSIKGANVKSKLERACHSCPVSYTVKSPSSNLQTVNIANIELPELGGRLKANVFDCDIPTQYKTLINDIWSSHQSNYQTWPSMKFVLIGLHFLDYFTYMPPSGSCGVSAYIEAVKSAPSQTKLEYVNSENRHILSLTHQDLQSSQVVHQWFLAALYENTGWLSDVIKLKAHKIVPGERIFKFCVEIERHVPWQWEFLSNEPSDSSRIKLNIIWGLSDSVKGKCSGSSISINLIGEISSKQLEESKEANWPYGECKKESIGKEFVPYTRSCYEASRELSTLRKYTILARSENLPESLSKLVGKMYLFYDLIGGNSSNARKSDEIAMTAIFPKESNVGELQLNGDKVAIEYNSRYIEPFLTRTRIHKYMEILLFRMFSSTCIVTSDSIKSAYNTDNTFAENSEVILLGQCYDENPRLALTAANSMHGINVNLTDESGTIRIVADTDRGTLYNATSSIKVQSDHEFHTLGTKMIKMNGKAIDILLPNIFLFIHWTREQILLFFPNHVLDFSCGVCTLDHPNVDGLYEKLI</sequence>
<evidence type="ECO:0000313" key="4">
    <source>
        <dbReference type="EMBL" id="CAL1673139.1"/>
    </source>
</evidence>
<protein>
    <recommendedName>
        <fullName evidence="3">Vitellogenin domain-containing protein</fullName>
    </recommendedName>
</protein>
<dbReference type="InterPro" id="IPR015816">
    <property type="entry name" value="Vitellinogen_b-sht_N"/>
</dbReference>
<dbReference type="Gene3D" id="1.25.10.20">
    <property type="entry name" value="Vitellinogen, superhelical"/>
    <property type="match status" value="1"/>
</dbReference>
<dbReference type="PANTHER" id="PTHR23345">
    <property type="entry name" value="VITELLOGENIN-RELATED"/>
    <property type="match status" value="1"/>
</dbReference>
<dbReference type="SUPFAM" id="SSF48431">
    <property type="entry name" value="Lipovitellin-phosvitin complex, superhelical domain"/>
    <property type="match status" value="1"/>
</dbReference>
<dbReference type="GO" id="GO:0005319">
    <property type="term" value="F:lipid transporter activity"/>
    <property type="evidence" value="ECO:0007669"/>
    <property type="project" value="InterPro"/>
</dbReference>
<keyword evidence="5" id="KW-1185">Reference proteome</keyword>
<dbReference type="Pfam" id="PF01347">
    <property type="entry name" value="Vitellogenin_N"/>
    <property type="match status" value="1"/>
</dbReference>
<dbReference type="InterPro" id="IPR050733">
    <property type="entry name" value="Vitellogenin/Apolipophorin"/>
</dbReference>